<dbReference type="EMBL" id="RCML01000852">
    <property type="protein sequence ID" value="KAG2968551.1"/>
    <property type="molecule type" value="Genomic_DNA"/>
</dbReference>
<dbReference type="AlphaFoldDB" id="A0A8T1F6E7"/>
<protein>
    <submittedName>
        <fullName evidence="1">Uncharacterized protein</fullName>
    </submittedName>
</protein>
<accession>A0A8T1F6E7</accession>
<dbReference type="Proteomes" id="UP000697107">
    <property type="component" value="Unassembled WGS sequence"/>
</dbReference>
<name>A0A8T1F6E7_9STRA</name>
<proteinExistence type="predicted"/>
<sequence length="256" mass="28297">MMTGDAKATILAASTFRDLLEAIFVKFCMMTASLLQRELQAAHGPFLKLHHDGWSRGNGNVSEMGTSASLTCHDTIVRSLCFSRLEMLVMYLPIEVDGKDNEIANEKDKEAVQNQQVVDVNAAGNNLLVDAHREMYASLNPNPDSAAQGATTIVSLNVDLVPAADDEKVICGAAVQTRKPNAPPSSLHDQVSKILEEWRQYTVDWVSTAVLHSADDTKTNDDFTPLLSVRRNGVVCWRVVAICKRVDILRWFRETV</sequence>
<comment type="caution">
    <text evidence="1">The sequence shown here is derived from an EMBL/GenBank/DDBJ whole genome shotgun (WGS) entry which is preliminary data.</text>
</comment>
<organism evidence="1 2">
    <name type="scientific">Phytophthora cactorum</name>
    <dbReference type="NCBI Taxonomy" id="29920"/>
    <lineage>
        <taxon>Eukaryota</taxon>
        <taxon>Sar</taxon>
        <taxon>Stramenopiles</taxon>
        <taxon>Oomycota</taxon>
        <taxon>Peronosporomycetes</taxon>
        <taxon>Peronosporales</taxon>
        <taxon>Peronosporaceae</taxon>
        <taxon>Phytophthora</taxon>
    </lineage>
</organism>
<dbReference type="VEuPathDB" id="FungiDB:PC110_g18584"/>
<dbReference type="VEuPathDB" id="FungiDB:PC110_g89"/>
<evidence type="ECO:0000313" key="2">
    <source>
        <dbReference type="Proteomes" id="UP000697107"/>
    </source>
</evidence>
<reference evidence="1" key="1">
    <citation type="submission" date="2018-10" db="EMBL/GenBank/DDBJ databases">
        <title>Effector identification in a new, highly contiguous assembly of the strawberry crown rot pathogen Phytophthora cactorum.</title>
        <authorList>
            <person name="Armitage A.D."/>
            <person name="Nellist C.F."/>
            <person name="Bates H."/>
            <person name="Vickerstaff R.J."/>
            <person name="Harrison R.J."/>
        </authorList>
    </citation>
    <scope>NUCLEOTIDE SEQUENCE</scope>
    <source>
        <strain evidence="1">P415</strain>
    </source>
</reference>
<gene>
    <name evidence="1" type="ORF">PC118_g17951</name>
</gene>
<evidence type="ECO:0000313" key="1">
    <source>
        <dbReference type="EMBL" id="KAG2968551.1"/>
    </source>
</evidence>